<keyword evidence="8" id="KW-1185">Reference proteome</keyword>
<dbReference type="Pfam" id="PF07993">
    <property type="entry name" value="NAD_binding_4"/>
    <property type="match status" value="1"/>
</dbReference>
<dbReference type="InterPro" id="IPR036291">
    <property type="entry name" value="NAD(P)-bd_dom_sf"/>
</dbReference>
<name>A0ABM5KU43_DIAVI</name>
<proteinExistence type="inferred from homology"/>
<keyword evidence="2 4" id="KW-0444">Lipid biosynthesis</keyword>
<reference evidence="7" key="1">
    <citation type="submission" date="2025-05" db="UniProtKB">
        <authorList>
            <consortium name="EnsemblMetazoa"/>
        </authorList>
    </citation>
    <scope>IDENTIFICATION</scope>
</reference>
<dbReference type="EC" id="1.2.1.84" evidence="4"/>
<dbReference type="PANTHER" id="PTHR11011">
    <property type="entry name" value="MALE STERILITY PROTEIN 2-RELATED"/>
    <property type="match status" value="1"/>
</dbReference>
<dbReference type="EnsemblMetazoa" id="XM_050657751.1">
    <property type="protein sequence ID" value="XP_050513708.1"/>
    <property type="gene ID" value="LOC126889443"/>
</dbReference>
<keyword evidence="4" id="KW-0560">Oxidoreductase</keyword>
<evidence type="ECO:0000313" key="8">
    <source>
        <dbReference type="Proteomes" id="UP001652700"/>
    </source>
</evidence>
<dbReference type="InterPro" id="IPR013120">
    <property type="entry name" value="FAR_NAD-bd"/>
</dbReference>
<comment type="similarity">
    <text evidence="1 4">Belongs to the fatty acyl-CoA reductase family.</text>
</comment>
<dbReference type="GeneID" id="126889443"/>
<feature type="domain" description="Fatty acyl-CoA reductase C-terminal" evidence="5">
    <location>
        <begin position="359"/>
        <end position="451"/>
    </location>
</feature>
<dbReference type="InterPro" id="IPR033640">
    <property type="entry name" value="FAR_C"/>
</dbReference>
<dbReference type="Pfam" id="PF03015">
    <property type="entry name" value="Sterile"/>
    <property type="match status" value="1"/>
</dbReference>
<evidence type="ECO:0000313" key="7">
    <source>
        <dbReference type="EnsemblMetazoa" id="XP_050513708.1"/>
    </source>
</evidence>
<dbReference type="Proteomes" id="UP001652700">
    <property type="component" value="Unplaced"/>
</dbReference>
<feature type="domain" description="Thioester reductase (TE)" evidence="6">
    <location>
        <begin position="14"/>
        <end position="284"/>
    </location>
</feature>
<dbReference type="CDD" id="cd09071">
    <property type="entry name" value="FAR_C"/>
    <property type="match status" value="1"/>
</dbReference>
<dbReference type="RefSeq" id="XP_050513708.1">
    <property type="nucleotide sequence ID" value="XM_050657751.1"/>
</dbReference>
<dbReference type="InterPro" id="IPR026055">
    <property type="entry name" value="FAR"/>
</dbReference>
<protein>
    <recommendedName>
        <fullName evidence="4">Fatty acyl-CoA reductase</fullName>
        <ecNumber evidence="4">1.2.1.84</ecNumber>
    </recommendedName>
</protein>
<organism evidence="7 8">
    <name type="scientific">Diabrotica virgifera virgifera</name>
    <name type="common">western corn rootworm</name>
    <dbReference type="NCBI Taxonomy" id="50390"/>
    <lineage>
        <taxon>Eukaryota</taxon>
        <taxon>Metazoa</taxon>
        <taxon>Ecdysozoa</taxon>
        <taxon>Arthropoda</taxon>
        <taxon>Hexapoda</taxon>
        <taxon>Insecta</taxon>
        <taxon>Pterygota</taxon>
        <taxon>Neoptera</taxon>
        <taxon>Endopterygota</taxon>
        <taxon>Coleoptera</taxon>
        <taxon>Polyphaga</taxon>
        <taxon>Cucujiformia</taxon>
        <taxon>Chrysomeloidea</taxon>
        <taxon>Chrysomelidae</taxon>
        <taxon>Galerucinae</taxon>
        <taxon>Diabroticina</taxon>
        <taxon>Diabroticites</taxon>
        <taxon>Diabrotica</taxon>
    </lineage>
</organism>
<evidence type="ECO:0000256" key="2">
    <source>
        <dbReference type="ARBA" id="ARBA00022516"/>
    </source>
</evidence>
<evidence type="ECO:0000256" key="3">
    <source>
        <dbReference type="ARBA" id="ARBA00023098"/>
    </source>
</evidence>
<evidence type="ECO:0000259" key="5">
    <source>
        <dbReference type="Pfam" id="PF03015"/>
    </source>
</evidence>
<evidence type="ECO:0000256" key="1">
    <source>
        <dbReference type="ARBA" id="ARBA00005928"/>
    </source>
</evidence>
<dbReference type="PANTHER" id="PTHR11011:SF24">
    <property type="entry name" value="FATTY ACYL-COA REDUCTASE"/>
    <property type="match status" value="1"/>
</dbReference>
<evidence type="ECO:0000256" key="4">
    <source>
        <dbReference type="RuleBase" id="RU363097"/>
    </source>
</evidence>
<accession>A0ABM5KU43</accession>
<dbReference type="CDD" id="cd05236">
    <property type="entry name" value="FAR-N_SDR_e"/>
    <property type="match status" value="1"/>
</dbReference>
<dbReference type="SUPFAM" id="SSF51735">
    <property type="entry name" value="NAD(P)-binding Rossmann-fold domains"/>
    <property type="match status" value="1"/>
</dbReference>
<comment type="catalytic activity">
    <reaction evidence="4">
        <text>a long-chain fatty acyl-CoA + 2 NADPH + 2 H(+) = a long-chain primary fatty alcohol + 2 NADP(+) + CoA</text>
        <dbReference type="Rhea" id="RHEA:52716"/>
        <dbReference type="ChEBI" id="CHEBI:15378"/>
        <dbReference type="ChEBI" id="CHEBI:57287"/>
        <dbReference type="ChEBI" id="CHEBI:57783"/>
        <dbReference type="ChEBI" id="CHEBI:58349"/>
        <dbReference type="ChEBI" id="CHEBI:77396"/>
        <dbReference type="ChEBI" id="CHEBI:83139"/>
        <dbReference type="EC" id="1.2.1.84"/>
    </reaction>
</comment>
<evidence type="ECO:0000259" key="6">
    <source>
        <dbReference type="Pfam" id="PF07993"/>
    </source>
</evidence>
<sequence length="537" mass="61393">MPVADFFIDKNVFVTGGSGFLGKVLIEKLLRSCPGIGNIYVLLRPKRSKSIEERLEKVLESPIFNPLRHQNPDVFKKLIPIKGDVSELNLGINKEDRELLVNTVNIIYHSAASVRFDDFLKDAIILNVRGTREVAKLALDLKNISIFVHISTAYSNCDKLVVEEKLYPAHANWRDAITIAEECDPKTLQVFSQKYIFPLPNTYTFAKSLGEHVVNELCQGKIPVVITRPSVVMQTLSEPIQGYIENYNGPTGLMTALGIGVIRIIYGNRDAVVDYIPADYVIKGIILATESQRTKKTTSDNIEIYNMSYNPILRITLEEIMRFGDKLYKENPYSQMLRHPKVALTENFYKFYSEVIISHMLPSLLVDLILRLIGQIPRLVRIQRRIYIAAIVLLPFMTNTYSLKNDKFLNLQKNLKEEDSAFSYKYLPWTVEERDAYMRSGKLGMEAYLLKSKSVITGAKAKRQLMNTSHMRPFWVRQQSFYRITSVGRLGWGRRGSCDLHRLFQGIRQGKSQNLAQQTRNCWYSGNIIGMASQLSN</sequence>
<dbReference type="Gene3D" id="3.40.50.720">
    <property type="entry name" value="NAD(P)-binding Rossmann-like Domain"/>
    <property type="match status" value="1"/>
</dbReference>
<keyword evidence="4" id="KW-0521">NADP</keyword>
<keyword evidence="3 4" id="KW-0443">Lipid metabolism</keyword>
<comment type="function">
    <text evidence="4">Catalyzes the reduction of fatty acyl-CoA to fatty alcohols.</text>
</comment>